<dbReference type="STRING" id="571913.VV02_21340"/>
<dbReference type="SUPFAM" id="SSF56014">
    <property type="entry name" value="Nitrite and sulphite reductase 4Fe-4S domain-like"/>
    <property type="match status" value="1"/>
</dbReference>
<keyword evidence="3" id="KW-0479">Metal-binding</keyword>
<sequence>MSAVTRTRLDRCPGVLRPWRADDGDLLRVRLPGGRVSASGLTALADIAEREGDGYVHLTSRANVQLRGLAAGLDVSDEIEAVGLLPRRSHDLVRNITCSPLTGLAGGIVDLRGVVADLDEALLEDDALAGLPGKFLFALDDGRGDIAAASVDLGAVVIAPDSAQIVVGERADSVVAVDQIVATLIDRAHRFLAVCGEGESAAWHVQELPGQGVELGAAVRWERQDGQPPAYGPIRQNDGRWAVHLDLHDGAVPADRVREIASYATGLVITPWRGIVLYNLDYLPKELA</sequence>
<evidence type="ECO:0000256" key="6">
    <source>
        <dbReference type="ARBA" id="ARBA00023014"/>
    </source>
</evidence>
<name>A0A0K1JMK4_9MICO</name>
<evidence type="ECO:0000313" key="8">
    <source>
        <dbReference type="EMBL" id="AKU17805.1"/>
    </source>
</evidence>
<accession>A0A0K1JMK4</accession>
<dbReference type="EMBL" id="CP011112">
    <property type="protein sequence ID" value="AKU17805.1"/>
    <property type="molecule type" value="Genomic_DNA"/>
</dbReference>
<keyword evidence="5" id="KW-0408">Iron</keyword>
<dbReference type="GO" id="GO:0051539">
    <property type="term" value="F:4 iron, 4 sulfur cluster binding"/>
    <property type="evidence" value="ECO:0007669"/>
    <property type="project" value="UniProtKB-KW"/>
</dbReference>
<dbReference type="SUPFAM" id="SSF55124">
    <property type="entry name" value="Nitrite/Sulfite reductase N-terminal domain-like"/>
    <property type="match status" value="2"/>
</dbReference>
<feature type="domain" description="Nitrite/Sulfite reductase ferredoxin-like" evidence="7">
    <location>
        <begin position="25"/>
        <end position="70"/>
    </location>
</feature>
<dbReference type="AlphaFoldDB" id="A0A0K1JMK4"/>
<keyword evidence="1" id="KW-0004">4Fe-4S</keyword>
<evidence type="ECO:0000256" key="2">
    <source>
        <dbReference type="ARBA" id="ARBA00022617"/>
    </source>
</evidence>
<dbReference type="GO" id="GO:0016491">
    <property type="term" value="F:oxidoreductase activity"/>
    <property type="evidence" value="ECO:0007669"/>
    <property type="project" value="UniProtKB-KW"/>
</dbReference>
<organism evidence="8 9">
    <name type="scientific">Luteipulveratus mongoliensis</name>
    <dbReference type="NCBI Taxonomy" id="571913"/>
    <lineage>
        <taxon>Bacteria</taxon>
        <taxon>Bacillati</taxon>
        <taxon>Actinomycetota</taxon>
        <taxon>Actinomycetes</taxon>
        <taxon>Micrococcales</taxon>
        <taxon>Dermacoccaceae</taxon>
        <taxon>Luteipulveratus</taxon>
    </lineage>
</organism>
<keyword evidence="4" id="KW-0560">Oxidoreductase</keyword>
<evidence type="ECO:0000313" key="9">
    <source>
        <dbReference type="Proteomes" id="UP000066480"/>
    </source>
</evidence>
<proteinExistence type="predicted"/>
<dbReference type="InterPro" id="IPR005117">
    <property type="entry name" value="NiRdtase/SiRdtase_haem-b_fer"/>
</dbReference>
<dbReference type="RefSeq" id="WP_052594844.1">
    <property type="nucleotide sequence ID" value="NZ_CP011112.1"/>
</dbReference>
<keyword evidence="6" id="KW-0411">Iron-sulfur</keyword>
<evidence type="ECO:0000256" key="1">
    <source>
        <dbReference type="ARBA" id="ARBA00022485"/>
    </source>
</evidence>
<dbReference type="PANTHER" id="PTHR32439">
    <property type="entry name" value="FERREDOXIN--NITRITE REDUCTASE, CHLOROPLASTIC"/>
    <property type="match status" value="1"/>
</dbReference>
<reference evidence="8 9" key="1">
    <citation type="submission" date="2015-03" db="EMBL/GenBank/DDBJ databases">
        <title>Luteipulveratus halotolerans sp. nov., a novel actinobacterium (Dermacoccaceae) from Sarawak, Malaysia.</title>
        <authorList>
            <person name="Juboi H."/>
            <person name="Basik A."/>
            <person name="Shamsul S.S."/>
            <person name="Arnold P."/>
            <person name="Schmitt E.K."/>
            <person name="Sanglier J.-J."/>
            <person name="Yeo T."/>
        </authorList>
    </citation>
    <scope>NUCLEOTIDE SEQUENCE [LARGE SCALE GENOMIC DNA]</scope>
    <source>
        <strain evidence="8 9">MN07-A0370</strain>
    </source>
</reference>
<dbReference type="Gene3D" id="3.90.480.20">
    <property type="match status" value="1"/>
</dbReference>
<dbReference type="InterPro" id="IPR051329">
    <property type="entry name" value="NIR_SIR_4Fe-4S"/>
</dbReference>
<gene>
    <name evidence="8" type="ORF">VV02_21340</name>
</gene>
<evidence type="ECO:0000256" key="5">
    <source>
        <dbReference type="ARBA" id="ARBA00023004"/>
    </source>
</evidence>
<dbReference type="GO" id="GO:0046872">
    <property type="term" value="F:metal ion binding"/>
    <property type="evidence" value="ECO:0007669"/>
    <property type="project" value="UniProtKB-KW"/>
</dbReference>
<dbReference type="InterPro" id="IPR036136">
    <property type="entry name" value="Nit/Sulf_reduc_fer-like_dom_sf"/>
</dbReference>
<dbReference type="InterPro" id="IPR045854">
    <property type="entry name" value="NO2/SO3_Rdtase_4Fe4S_sf"/>
</dbReference>
<dbReference type="PANTHER" id="PTHR32439:SF9">
    <property type="entry name" value="BLR3264 PROTEIN"/>
    <property type="match status" value="1"/>
</dbReference>
<dbReference type="OrthoDB" id="105450at2"/>
<keyword evidence="9" id="KW-1185">Reference proteome</keyword>
<evidence type="ECO:0000256" key="3">
    <source>
        <dbReference type="ARBA" id="ARBA00022723"/>
    </source>
</evidence>
<evidence type="ECO:0000256" key="4">
    <source>
        <dbReference type="ARBA" id="ARBA00023002"/>
    </source>
</evidence>
<keyword evidence="2" id="KW-0349">Heme</keyword>
<dbReference type="Pfam" id="PF03460">
    <property type="entry name" value="NIR_SIR_ferr"/>
    <property type="match status" value="1"/>
</dbReference>
<dbReference type="PATRIC" id="fig|571913.6.peg.4326"/>
<dbReference type="KEGG" id="lmoi:VV02_21340"/>
<protein>
    <recommendedName>
        <fullName evidence="7">Nitrite/Sulfite reductase ferredoxin-like domain-containing protein</fullName>
    </recommendedName>
</protein>
<evidence type="ECO:0000259" key="7">
    <source>
        <dbReference type="Pfam" id="PF03460"/>
    </source>
</evidence>
<dbReference type="Proteomes" id="UP000066480">
    <property type="component" value="Chromosome"/>
</dbReference>